<dbReference type="OrthoDB" id="9805177at2"/>
<keyword evidence="6" id="KW-0456">Lyase</keyword>
<reference evidence="9 10" key="1">
    <citation type="submission" date="2019-03" db="EMBL/GenBank/DDBJ databases">
        <title>Genomic Encyclopedia of Type Strains, Phase IV (KMG-IV): sequencing the most valuable type-strain genomes for metagenomic binning, comparative biology and taxonomic classification.</title>
        <authorList>
            <person name="Goeker M."/>
        </authorList>
    </citation>
    <scope>NUCLEOTIDE SEQUENCE [LARGE SCALE GENOMIC DNA]</scope>
    <source>
        <strain evidence="9 10">DSM 15505</strain>
    </source>
</reference>
<evidence type="ECO:0000256" key="4">
    <source>
        <dbReference type="ARBA" id="ARBA00011233"/>
    </source>
</evidence>
<evidence type="ECO:0000256" key="8">
    <source>
        <dbReference type="ARBA" id="ARBA00023277"/>
    </source>
</evidence>
<dbReference type="Pfam" id="PF01081">
    <property type="entry name" value="Aldolase"/>
    <property type="match status" value="1"/>
</dbReference>
<evidence type="ECO:0000313" key="9">
    <source>
        <dbReference type="EMBL" id="TDT38613.1"/>
    </source>
</evidence>
<dbReference type="RefSeq" id="WP_133736828.1">
    <property type="nucleotide sequence ID" value="NZ_SOAX01000006.1"/>
</dbReference>
<protein>
    <recommendedName>
        <fullName evidence="5">2-dehydro-3-deoxy-phosphogluconate aldolase</fullName>
        <ecNumber evidence="5">4.1.2.14</ecNumber>
    </recommendedName>
</protein>
<dbReference type="EC" id="4.1.2.14" evidence="5"/>
<comment type="similarity">
    <text evidence="3">Belongs to the KHG/KDPG aldolase family.</text>
</comment>
<comment type="catalytic activity">
    <reaction evidence="1">
        <text>2-dehydro-3-deoxy-6-phospho-D-gluconate = D-glyceraldehyde 3-phosphate + pyruvate</text>
        <dbReference type="Rhea" id="RHEA:17089"/>
        <dbReference type="ChEBI" id="CHEBI:15361"/>
        <dbReference type="ChEBI" id="CHEBI:57569"/>
        <dbReference type="ChEBI" id="CHEBI:59776"/>
        <dbReference type="EC" id="4.1.2.14"/>
    </reaction>
</comment>
<name>A0A4R7JNA7_9GAMM</name>
<dbReference type="PROSITE" id="PS00159">
    <property type="entry name" value="ALDOLASE_KDPG_KHG_1"/>
    <property type="match status" value="1"/>
</dbReference>
<keyword evidence="10" id="KW-1185">Reference proteome</keyword>
<dbReference type="Proteomes" id="UP000295830">
    <property type="component" value="Unassembled WGS sequence"/>
</dbReference>
<comment type="caution">
    <text evidence="9">The sequence shown here is derived from an EMBL/GenBank/DDBJ whole genome shotgun (WGS) entry which is preliminary data.</text>
</comment>
<evidence type="ECO:0000256" key="3">
    <source>
        <dbReference type="ARBA" id="ARBA00006906"/>
    </source>
</evidence>
<comment type="pathway">
    <text evidence="2">Carbohydrate acid metabolism; 2-dehydro-3-deoxy-D-gluconate degradation; D-glyceraldehyde 3-phosphate and pyruvate from 2-dehydro-3-deoxy-D-gluconate: step 2/2.</text>
</comment>
<organism evidence="9 10">
    <name type="scientific">Halospina denitrificans</name>
    <dbReference type="NCBI Taxonomy" id="332522"/>
    <lineage>
        <taxon>Bacteria</taxon>
        <taxon>Pseudomonadati</taxon>
        <taxon>Pseudomonadota</taxon>
        <taxon>Gammaproteobacteria</taxon>
        <taxon>Halospina</taxon>
    </lineage>
</organism>
<dbReference type="InterPro" id="IPR031337">
    <property type="entry name" value="KDPG/KHG_AS_1"/>
</dbReference>
<comment type="subunit">
    <text evidence="4">Homotrimer.</text>
</comment>
<evidence type="ECO:0000313" key="10">
    <source>
        <dbReference type="Proteomes" id="UP000295830"/>
    </source>
</evidence>
<dbReference type="SUPFAM" id="SSF51569">
    <property type="entry name" value="Aldolase"/>
    <property type="match status" value="1"/>
</dbReference>
<dbReference type="InterPro" id="IPR031338">
    <property type="entry name" value="KDPG/KHG_AS_2"/>
</dbReference>
<gene>
    <name evidence="9" type="ORF">DES49_2596</name>
</gene>
<dbReference type="NCBIfam" id="TIGR01182">
    <property type="entry name" value="eda"/>
    <property type="match status" value="1"/>
</dbReference>
<evidence type="ECO:0000256" key="5">
    <source>
        <dbReference type="ARBA" id="ARBA00013063"/>
    </source>
</evidence>
<evidence type="ECO:0000256" key="6">
    <source>
        <dbReference type="ARBA" id="ARBA00023239"/>
    </source>
</evidence>
<dbReference type="PROSITE" id="PS00160">
    <property type="entry name" value="ALDOLASE_KDPG_KHG_2"/>
    <property type="match status" value="1"/>
</dbReference>
<dbReference type="PANTHER" id="PTHR30246">
    <property type="entry name" value="2-KETO-3-DEOXY-6-PHOSPHOGLUCONATE ALDOLASE"/>
    <property type="match status" value="1"/>
</dbReference>
<dbReference type="EMBL" id="SOAX01000006">
    <property type="protein sequence ID" value="TDT38613.1"/>
    <property type="molecule type" value="Genomic_DNA"/>
</dbReference>
<keyword evidence="7" id="KW-0704">Schiff base</keyword>
<evidence type="ECO:0000256" key="7">
    <source>
        <dbReference type="ARBA" id="ARBA00023270"/>
    </source>
</evidence>
<dbReference type="CDD" id="cd00452">
    <property type="entry name" value="KDPG_aldolase"/>
    <property type="match status" value="1"/>
</dbReference>
<accession>A0A4R7JNA7</accession>
<dbReference type="NCBIfam" id="NF004325">
    <property type="entry name" value="PRK05718.1"/>
    <property type="match status" value="1"/>
</dbReference>
<dbReference type="AlphaFoldDB" id="A0A4R7JNA7"/>
<proteinExistence type="inferred from homology"/>
<dbReference type="GO" id="GO:0008675">
    <property type="term" value="F:2-dehydro-3-deoxy-phosphogluconate aldolase activity"/>
    <property type="evidence" value="ECO:0007669"/>
    <property type="project" value="UniProtKB-EC"/>
</dbReference>
<dbReference type="Gene3D" id="3.20.20.70">
    <property type="entry name" value="Aldolase class I"/>
    <property type="match status" value="1"/>
</dbReference>
<dbReference type="InterPro" id="IPR000887">
    <property type="entry name" value="Aldlse_KDPG_KHG"/>
</dbReference>
<evidence type="ECO:0000256" key="2">
    <source>
        <dbReference type="ARBA" id="ARBA00004736"/>
    </source>
</evidence>
<evidence type="ECO:0000256" key="1">
    <source>
        <dbReference type="ARBA" id="ARBA00000654"/>
    </source>
</evidence>
<dbReference type="InterPro" id="IPR013785">
    <property type="entry name" value="Aldolase_TIM"/>
</dbReference>
<dbReference type="PANTHER" id="PTHR30246:SF1">
    <property type="entry name" value="2-DEHYDRO-3-DEOXY-6-PHOSPHOGALACTONATE ALDOLASE-RELATED"/>
    <property type="match status" value="1"/>
</dbReference>
<keyword evidence="8" id="KW-0119">Carbohydrate metabolism</keyword>
<sequence length="219" mass="23014">MKKESGYQPSPQRHLESHIRRAHVIPILTVDDEATALSVADALVAGGVTALEITLRTPAALPALARIRKYLPQLTLAAGTVRSIDDYHAAIDGGADFVVSPGSTPHLLNYGVTAAVPLLPGVATASELLMGFEEGYRGFKFFPAAASGGVPAVKSLLGPFAEAWLVPTGGVGGENAKDYLDQPNVAAVGGTWLVPQDLIAARDWEGIERLAYNTLHKLA</sequence>